<reference evidence="2 3" key="1">
    <citation type="journal article" date="2024" name="Plant Biotechnol. J.">
        <title>Dendrobium thyrsiflorum genome and its molecular insights into genes involved in important horticultural traits.</title>
        <authorList>
            <person name="Chen B."/>
            <person name="Wang J.Y."/>
            <person name="Zheng P.J."/>
            <person name="Li K.L."/>
            <person name="Liang Y.M."/>
            <person name="Chen X.F."/>
            <person name="Zhang C."/>
            <person name="Zhao X."/>
            <person name="He X."/>
            <person name="Zhang G.Q."/>
            <person name="Liu Z.J."/>
            <person name="Xu Q."/>
        </authorList>
    </citation>
    <scope>NUCLEOTIDE SEQUENCE [LARGE SCALE GENOMIC DNA]</scope>
    <source>
        <strain evidence="2">GZMU011</strain>
    </source>
</reference>
<keyword evidence="3" id="KW-1185">Reference proteome</keyword>
<feature type="region of interest" description="Disordered" evidence="1">
    <location>
        <begin position="1"/>
        <end position="41"/>
    </location>
</feature>
<dbReference type="AlphaFoldDB" id="A0ABD0UBG4"/>
<organism evidence="2 3">
    <name type="scientific">Dendrobium thyrsiflorum</name>
    <name type="common">Pinecone-like raceme dendrobium</name>
    <name type="synonym">Orchid</name>
    <dbReference type="NCBI Taxonomy" id="117978"/>
    <lineage>
        <taxon>Eukaryota</taxon>
        <taxon>Viridiplantae</taxon>
        <taxon>Streptophyta</taxon>
        <taxon>Embryophyta</taxon>
        <taxon>Tracheophyta</taxon>
        <taxon>Spermatophyta</taxon>
        <taxon>Magnoliopsida</taxon>
        <taxon>Liliopsida</taxon>
        <taxon>Asparagales</taxon>
        <taxon>Orchidaceae</taxon>
        <taxon>Epidendroideae</taxon>
        <taxon>Malaxideae</taxon>
        <taxon>Dendrobiinae</taxon>
        <taxon>Dendrobium</taxon>
    </lineage>
</organism>
<evidence type="ECO:0000313" key="3">
    <source>
        <dbReference type="Proteomes" id="UP001552299"/>
    </source>
</evidence>
<sequence length="159" mass="17603">MVGNLKGGRKKKKNGEKEGEGRKKKKNGGRGMEEEEEEGRGGDYLELWMERGRNRRLGGVESRRGRTPCVSLAWKCRGMRTVATSSPSSSSSSHRFARTKIEIFADRRPQPIWVSILAVSAAPDASALSVSQTEVVSAILIEVFIYGLRSQSLRAFDNC</sequence>
<proteinExistence type="predicted"/>
<gene>
    <name evidence="2" type="ORF">M5K25_022094</name>
</gene>
<evidence type="ECO:0000256" key="1">
    <source>
        <dbReference type="SAM" id="MobiDB-lite"/>
    </source>
</evidence>
<dbReference type="Proteomes" id="UP001552299">
    <property type="component" value="Unassembled WGS sequence"/>
</dbReference>
<name>A0ABD0UBG4_DENTH</name>
<evidence type="ECO:0000313" key="2">
    <source>
        <dbReference type="EMBL" id="KAL0907671.1"/>
    </source>
</evidence>
<protein>
    <submittedName>
        <fullName evidence="2">Uncharacterized protein</fullName>
    </submittedName>
</protein>
<accession>A0ABD0UBG4</accession>
<dbReference type="EMBL" id="JANQDX010000017">
    <property type="protein sequence ID" value="KAL0907671.1"/>
    <property type="molecule type" value="Genomic_DNA"/>
</dbReference>
<comment type="caution">
    <text evidence="2">The sequence shown here is derived from an EMBL/GenBank/DDBJ whole genome shotgun (WGS) entry which is preliminary data.</text>
</comment>